<gene>
    <name evidence="2" type="ORF">METZ01_LOCUS459257</name>
</gene>
<proteinExistence type="predicted"/>
<evidence type="ECO:0000256" key="1">
    <source>
        <dbReference type="SAM" id="MobiDB-lite"/>
    </source>
</evidence>
<feature type="region of interest" description="Disordered" evidence="1">
    <location>
        <begin position="1"/>
        <end position="24"/>
    </location>
</feature>
<name>A0A383AFP0_9ZZZZ</name>
<dbReference type="AlphaFoldDB" id="A0A383AFP0"/>
<feature type="non-terminal residue" evidence="2">
    <location>
        <position position="105"/>
    </location>
</feature>
<organism evidence="2">
    <name type="scientific">marine metagenome</name>
    <dbReference type="NCBI Taxonomy" id="408172"/>
    <lineage>
        <taxon>unclassified sequences</taxon>
        <taxon>metagenomes</taxon>
        <taxon>ecological metagenomes</taxon>
    </lineage>
</organism>
<sequence length="105" mass="11325">MDIVDHRAHQGGVDHGVTGQKQHDRTPELVVVEVSAQSRALHGLRRDLIATHAQYLNPAQIVGDGLAVVSQHELVGPAPRQMDGCLDVSYAATGPDMDEPLLLFN</sequence>
<dbReference type="EMBL" id="UINC01191656">
    <property type="protein sequence ID" value="SVE06403.1"/>
    <property type="molecule type" value="Genomic_DNA"/>
</dbReference>
<evidence type="ECO:0000313" key="2">
    <source>
        <dbReference type="EMBL" id="SVE06403.1"/>
    </source>
</evidence>
<protein>
    <submittedName>
        <fullName evidence="2">Uncharacterized protein</fullName>
    </submittedName>
</protein>
<accession>A0A383AFP0</accession>
<reference evidence="2" key="1">
    <citation type="submission" date="2018-05" db="EMBL/GenBank/DDBJ databases">
        <authorList>
            <person name="Lanie J.A."/>
            <person name="Ng W.-L."/>
            <person name="Kazmierczak K.M."/>
            <person name="Andrzejewski T.M."/>
            <person name="Davidsen T.M."/>
            <person name="Wayne K.J."/>
            <person name="Tettelin H."/>
            <person name="Glass J.I."/>
            <person name="Rusch D."/>
            <person name="Podicherti R."/>
            <person name="Tsui H.-C.T."/>
            <person name="Winkler M.E."/>
        </authorList>
    </citation>
    <scope>NUCLEOTIDE SEQUENCE</scope>
</reference>